<dbReference type="OrthoDB" id="10557621at2759"/>
<accession>A0A8J2S5S9</accession>
<proteinExistence type="predicted"/>
<evidence type="ECO:0000256" key="1">
    <source>
        <dbReference type="SAM" id="MobiDB-lite"/>
    </source>
</evidence>
<organism evidence="2 3">
    <name type="scientific">Pelagomonas calceolata</name>
    <dbReference type="NCBI Taxonomy" id="35677"/>
    <lineage>
        <taxon>Eukaryota</taxon>
        <taxon>Sar</taxon>
        <taxon>Stramenopiles</taxon>
        <taxon>Ochrophyta</taxon>
        <taxon>Pelagophyceae</taxon>
        <taxon>Pelagomonadales</taxon>
        <taxon>Pelagomonadaceae</taxon>
        <taxon>Pelagomonas</taxon>
    </lineage>
</organism>
<dbReference type="AlphaFoldDB" id="A0A8J2S5S9"/>
<gene>
    <name evidence="2" type="ORF">PECAL_1P05890</name>
</gene>
<reference evidence="2" key="1">
    <citation type="submission" date="2021-11" db="EMBL/GenBank/DDBJ databases">
        <authorList>
            <consortium name="Genoscope - CEA"/>
            <person name="William W."/>
        </authorList>
    </citation>
    <scope>NUCLEOTIDE SEQUENCE</scope>
</reference>
<feature type="compositionally biased region" description="Basic and acidic residues" evidence="1">
    <location>
        <begin position="136"/>
        <end position="148"/>
    </location>
</feature>
<feature type="region of interest" description="Disordered" evidence="1">
    <location>
        <begin position="136"/>
        <end position="182"/>
    </location>
</feature>
<comment type="caution">
    <text evidence="2">The sequence shown here is derived from an EMBL/GenBank/DDBJ whole genome shotgun (WGS) entry which is preliminary data.</text>
</comment>
<evidence type="ECO:0000313" key="3">
    <source>
        <dbReference type="Proteomes" id="UP000789595"/>
    </source>
</evidence>
<evidence type="ECO:0000313" key="2">
    <source>
        <dbReference type="EMBL" id="CAH0364235.1"/>
    </source>
</evidence>
<keyword evidence="3" id="KW-1185">Reference proteome</keyword>
<dbReference type="Proteomes" id="UP000789595">
    <property type="component" value="Unassembled WGS sequence"/>
</dbReference>
<name>A0A8J2S5S9_9STRA</name>
<sequence>MEAKGSEEEAKDAKEEEPPSKVVIDLLNFAMKVVHEEMSGFFETHCVLWDYKEEDLKKITAGEGETLEQHAVFTQYLEQINERLDGFARTAGYADAQGVLTDVQKAVDHDKKLRDQMMKEMNALFAQMRLGLEQRDKAAAGAKGTEDDAKGDDDSTASAKTVEVDESEAKESKAVPKKKKPTGNGLMLFSQPIGLEYLLESVMNLAEYETFRMMMIMKARERRMYRQLEERGNKRRRLRDTRKAELTDGCSGDVVREQYSLLKVRLGEMTPQRKDLRDELDKGMDVDRFDFDSRIADPESYKYPMDFLCKVSSPSAQEELKGRREDLTQQNAPHCDWLEALHAHVDAIHDNIEEVMLAARRGANAEAKGAKA</sequence>
<dbReference type="EMBL" id="CAKKNE010000001">
    <property type="protein sequence ID" value="CAH0364235.1"/>
    <property type="molecule type" value="Genomic_DNA"/>
</dbReference>
<protein>
    <submittedName>
        <fullName evidence="2">Uncharacterized protein</fullName>
    </submittedName>
</protein>